<dbReference type="OrthoDB" id="5953249at2759"/>
<evidence type="ECO:0000256" key="2">
    <source>
        <dbReference type="SAM" id="MobiDB-lite"/>
    </source>
</evidence>
<keyword evidence="1" id="KW-0175">Coiled coil</keyword>
<dbReference type="EMBL" id="KL584759">
    <property type="protein sequence ID" value="KEQ95382.1"/>
    <property type="molecule type" value="Genomic_DNA"/>
</dbReference>
<dbReference type="InterPro" id="IPR040151">
    <property type="entry name" value="Gfd2/YDR514C-like"/>
</dbReference>
<gene>
    <name evidence="4" type="ORF">AUEXF2481DRAFT_39935</name>
</gene>
<dbReference type="InterPro" id="IPR012337">
    <property type="entry name" value="RNaseH-like_sf"/>
</dbReference>
<protein>
    <recommendedName>
        <fullName evidence="3">Gfd2/YDR514C-like C-terminal domain-containing protein</fullName>
    </recommendedName>
</protein>
<dbReference type="Pfam" id="PF21762">
    <property type="entry name" value="DEDDh_C"/>
    <property type="match status" value="1"/>
</dbReference>
<dbReference type="STRING" id="1043005.A0A074YMP5"/>
<sequence length="723" mass="79604">MIPYRALHLKNGVIRFVVKPSSIVPFGFPTSIPIRTARRHLSLLPAEPTETTIASVKPSVESVQAASTPSIDLAIASVETEEAGMNSQKEAELLAIQHILGLKNATDDSVKIKPKDLERLERLKAAEPVFVCVDLEAYEFAQDKITEVGVSILDSRDIVGTDAGTDGTAWLSKIRTRHMIIKEYKHLVNKRFVHGCPDKFNFGKSETVSLRNIHQTLTQLFDDPSPRSSRPSDSGSRRLILVGHGLSNDTAYLNKLKFAPHARGNIIQDVDTQKFVGSKKQTVGLNKLMLGLGVEAENLHNAGNDAAYTLQALVLMTVQHTNEPGAYINAVANAKAKLDPAKQRYKDHKANIAKLKELKRAEKKTAALPVVEASRDQIATAPPSVETKAPNPAPRITKIPLNGSVISSLDRYGLSKSMAESDSVPVETLLQEEVKRDNELDLQEWNLIAPRNPTRPPPNRDELRARERAARKLLRENKGNIPDFKRISLDICNGHASFPAPKPLIGSSEPESSTKRKSSDAEPDSVDHYTKHAKASLSTERIKTRSQAVRTPVEDDLWVEDDDYSISPAFASDATSRSSVPDSNRTSQPFEDASIKITKAPTAVRSKREEAVQQSFTITKIPIDKIPTEVAAEYHQATRVRHHGWQIPLTTSPPSGKNRKLDTSAEIAPSKFVDELAKLKDETLQDRTTGSGEKGASSFLDQEVEAHREKRAEDQRWGGSGSS</sequence>
<dbReference type="PANTHER" id="PTHR28083">
    <property type="entry name" value="GOOD FOR FULL DBP5 ACTIVITY PROTEIN 2"/>
    <property type="match status" value="1"/>
</dbReference>
<feature type="compositionally biased region" description="Polar residues" evidence="2">
    <location>
        <begin position="573"/>
        <end position="589"/>
    </location>
</feature>
<accession>A0A074YMP5</accession>
<dbReference type="PANTHER" id="PTHR28083:SF1">
    <property type="entry name" value="GOOD FOR FULL DBP5 ACTIVITY PROTEIN 2"/>
    <property type="match status" value="1"/>
</dbReference>
<dbReference type="AlphaFoldDB" id="A0A074YMP5"/>
<evidence type="ECO:0000256" key="1">
    <source>
        <dbReference type="SAM" id="Coils"/>
    </source>
</evidence>
<evidence type="ECO:0000259" key="3">
    <source>
        <dbReference type="Pfam" id="PF21762"/>
    </source>
</evidence>
<name>A0A074YMP5_AURSE</name>
<feature type="compositionally biased region" description="Basic and acidic residues" evidence="2">
    <location>
        <begin position="512"/>
        <end position="530"/>
    </location>
</feature>
<feature type="region of interest" description="Disordered" evidence="2">
    <location>
        <begin position="681"/>
        <end position="723"/>
    </location>
</feature>
<evidence type="ECO:0000313" key="5">
    <source>
        <dbReference type="Proteomes" id="UP000030641"/>
    </source>
</evidence>
<dbReference type="GO" id="GO:0005634">
    <property type="term" value="C:nucleus"/>
    <property type="evidence" value="ECO:0007669"/>
    <property type="project" value="TreeGrafter"/>
</dbReference>
<feature type="region of interest" description="Disordered" evidence="2">
    <location>
        <begin position="646"/>
        <end position="666"/>
    </location>
</feature>
<dbReference type="InterPro" id="IPR036397">
    <property type="entry name" value="RNaseH_sf"/>
</dbReference>
<dbReference type="GeneID" id="25366470"/>
<reference evidence="4 5" key="1">
    <citation type="journal article" date="2014" name="BMC Genomics">
        <title>Genome sequencing of four Aureobasidium pullulans varieties: biotechnological potential, stress tolerance, and description of new species.</title>
        <authorList>
            <person name="Gostin Ar C."/>
            <person name="Ohm R.A."/>
            <person name="Kogej T."/>
            <person name="Sonjak S."/>
            <person name="Turk M."/>
            <person name="Zajc J."/>
            <person name="Zalar P."/>
            <person name="Grube M."/>
            <person name="Sun H."/>
            <person name="Han J."/>
            <person name="Sharma A."/>
            <person name="Chiniquy J."/>
            <person name="Ngan C.Y."/>
            <person name="Lipzen A."/>
            <person name="Barry K."/>
            <person name="Grigoriev I.V."/>
            <person name="Gunde-Cimerman N."/>
        </authorList>
    </citation>
    <scope>NUCLEOTIDE SEQUENCE [LARGE SCALE GENOMIC DNA]</scope>
    <source>
        <strain evidence="4 5">EXF-2481</strain>
    </source>
</reference>
<dbReference type="Gene3D" id="3.30.420.10">
    <property type="entry name" value="Ribonuclease H-like superfamily/Ribonuclease H"/>
    <property type="match status" value="1"/>
</dbReference>
<dbReference type="Proteomes" id="UP000030641">
    <property type="component" value="Unassembled WGS sequence"/>
</dbReference>
<feature type="domain" description="Gfd2/YDR514C-like C-terminal" evidence="3">
    <location>
        <begin position="129"/>
        <end position="316"/>
    </location>
</feature>
<feature type="compositionally biased region" description="Basic and acidic residues" evidence="2">
    <location>
        <begin position="704"/>
        <end position="716"/>
    </location>
</feature>
<dbReference type="HOGENOM" id="CLU_382615_0_0_1"/>
<keyword evidence="5" id="KW-1185">Reference proteome</keyword>
<dbReference type="GO" id="GO:0003676">
    <property type="term" value="F:nucleic acid binding"/>
    <property type="evidence" value="ECO:0007669"/>
    <property type="project" value="InterPro"/>
</dbReference>
<dbReference type="InParanoid" id="A0A074YMP5"/>
<feature type="coiled-coil region" evidence="1">
    <location>
        <begin position="338"/>
        <end position="365"/>
    </location>
</feature>
<dbReference type="RefSeq" id="XP_013343859.1">
    <property type="nucleotide sequence ID" value="XM_013488405.1"/>
</dbReference>
<dbReference type="InterPro" id="IPR048519">
    <property type="entry name" value="Gfd2/YDR514C-like_C"/>
</dbReference>
<proteinExistence type="predicted"/>
<feature type="region of interest" description="Disordered" evidence="2">
    <location>
        <begin position="570"/>
        <end position="592"/>
    </location>
</feature>
<organism evidence="4 5">
    <name type="scientific">Aureobasidium subglaciale (strain EXF-2481)</name>
    <name type="common">Aureobasidium pullulans var. subglaciale</name>
    <dbReference type="NCBI Taxonomy" id="1043005"/>
    <lineage>
        <taxon>Eukaryota</taxon>
        <taxon>Fungi</taxon>
        <taxon>Dikarya</taxon>
        <taxon>Ascomycota</taxon>
        <taxon>Pezizomycotina</taxon>
        <taxon>Dothideomycetes</taxon>
        <taxon>Dothideomycetidae</taxon>
        <taxon>Dothideales</taxon>
        <taxon>Saccotheciaceae</taxon>
        <taxon>Aureobasidium</taxon>
    </lineage>
</organism>
<dbReference type="SUPFAM" id="SSF53098">
    <property type="entry name" value="Ribonuclease H-like"/>
    <property type="match status" value="1"/>
</dbReference>
<feature type="region of interest" description="Disordered" evidence="2">
    <location>
        <begin position="498"/>
        <end position="538"/>
    </location>
</feature>
<evidence type="ECO:0000313" key="4">
    <source>
        <dbReference type="EMBL" id="KEQ95382.1"/>
    </source>
</evidence>